<protein>
    <submittedName>
        <fullName evidence="1">Uncharacterized protein</fullName>
    </submittedName>
</protein>
<dbReference type="Proteomes" id="UP001056120">
    <property type="component" value="Linkage Group LG07"/>
</dbReference>
<reference evidence="2" key="1">
    <citation type="journal article" date="2022" name="Mol. Ecol. Resour.">
        <title>The genomes of chicory, endive, great burdock and yacon provide insights into Asteraceae palaeo-polyploidization history and plant inulin production.</title>
        <authorList>
            <person name="Fan W."/>
            <person name="Wang S."/>
            <person name="Wang H."/>
            <person name="Wang A."/>
            <person name="Jiang F."/>
            <person name="Liu H."/>
            <person name="Zhao H."/>
            <person name="Xu D."/>
            <person name="Zhang Y."/>
        </authorList>
    </citation>
    <scope>NUCLEOTIDE SEQUENCE [LARGE SCALE GENOMIC DNA]</scope>
    <source>
        <strain evidence="2">cv. Yunnan</strain>
    </source>
</reference>
<sequence length="140" mass="15399">MVRRRWRRSVWGGDGDEVVWGWGGDEVVWGWGDDNDDGGGSVEEVVARVTDGPEVPNVSIWAADTGIKQISRVSHLSVALVVVIWVQMISELSLLVIIKITVFYVFGILIMMCSGSLNEHITCSKFWCPSTIGDGDESDS</sequence>
<evidence type="ECO:0000313" key="1">
    <source>
        <dbReference type="EMBL" id="KAI3810597.1"/>
    </source>
</evidence>
<accession>A0ACB9IU54</accession>
<keyword evidence="2" id="KW-1185">Reference proteome</keyword>
<dbReference type="EMBL" id="CM042024">
    <property type="protein sequence ID" value="KAI3810597.1"/>
    <property type="molecule type" value="Genomic_DNA"/>
</dbReference>
<organism evidence="1 2">
    <name type="scientific">Smallanthus sonchifolius</name>
    <dbReference type="NCBI Taxonomy" id="185202"/>
    <lineage>
        <taxon>Eukaryota</taxon>
        <taxon>Viridiplantae</taxon>
        <taxon>Streptophyta</taxon>
        <taxon>Embryophyta</taxon>
        <taxon>Tracheophyta</taxon>
        <taxon>Spermatophyta</taxon>
        <taxon>Magnoliopsida</taxon>
        <taxon>eudicotyledons</taxon>
        <taxon>Gunneridae</taxon>
        <taxon>Pentapetalae</taxon>
        <taxon>asterids</taxon>
        <taxon>campanulids</taxon>
        <taxon>Asterales</taxon>
        <taxon>Asteraceae</taxon>
        <taxon>Asteroideae</taxon>
        <taxon>Heliantheae alliance</taxon>
        <taxon>Millerieae</taxon>
        <taxon>Smallanthus</taxon>
    </lineage>
</organism>
<evidence type="ECO:0000313" key="2">
    <source>
        <dbReference type="Proteomes" id="UP001056120"/>
    </source>
</evidence>
<gene>
    <name evidence="1" type="ORF">L1987_20218</name>
</gene>
<reference evidence="1 2" key="2">
    <citation type="journal article" date="2022" name="Mol. Ecol. Resour.">
        <title>The genomes of chicory, endive, great burdock and yacon provide insights into Asteraceae paleo-polyploidization history and plant inulin production.</title>
        <authorList>
            <person name="Fan W."/>
            <person name="Wang S."/>
            <person name="Wang H."/>
            <person name="Wang A."/>
            <person name="Jiang F."/>
            <person name="Liu H."/>
            <person name="Zhao H."/>
            <person name="Xu D."/>
            <person name="Zhang Y."/>
        </authorList>
    </citation>
    <scope>NUCLEOTIDE SEQUENCE [LARGE SCALE GENOMIC DNA]</scope>
    <source>
        <strain evidence="2">cv. Yunnan</strain>
        <tissue evidence="1">Leaves</tissue>
    </source>
</reference>
<proteinExistence type="predicted"/>
<comment type="caution">
    <text evidence="1">The sequence shown here is derived from an EMBL/GenBank/DDBJ whole genome shotgun (WGS) entry which is preliminary data.</text>
</comment>
<name>A0ACB9IU54_9ASTR</name>